<feature type="compositionally biased region" description="Basic and acidic residues" evidence="1">
    <location>
        <begin position="14"/>
        <end position="24"/>
    </location>
</feature>
<organism evidence="2 3">
    <name type="scientific">Rothia mucilaginosa</name>
    <dbReference type="NCBI Taxonomy" id="43675"/>
    <lineage>
        <taxon>Bacteria</taxon>
        <taxon>Bacillati</taxon>
        <taxon>Actinomycetota</taxon>
        <taxon>Actinomycetes</taxon>
        <taxon>Micrococcales</taxon>
        <taxon>Micrococcaceae</taxon>
        <taxon>Rothia</taxon>
    </lineage>
</organism>
<evidence type="ECO:0000313" key="2">
    <source>
        <dbReference type="EMBL" id="MBS6634173.1"/>
    </source>
</evidence>
<dbReference type="Pfam" id="PF11662">
    <property type="entry name" value="DUF3263"/>
    <property type="match status" value="1"/>
</dbReference>
<evidence type="ECO:0000313" key="3">
    <source>
        <dbReference type="Proteomes" id="UP000739069"/>
    </source>
</evidence>
<protein>
    <submittedName>
        <fullName evidence="2">DUF3263 domain-containing protein</fullName>
    </submittedName>
</protein>
<feature type="region of interest" description="Disordered" evidence="1">
    <location>
        <begin position="1"/>
        <end position="53"/>
    </location>
</feature>
<evidence type="ECO:0000256" key="1">
    <source>
        <dbReference type="SAM" id="MobiDB-lite"/>
    </source>
</evidence>
<dbReference type="EMBL" id="JAGZXI010000001">
    <property type="protein sequence ID" value="MBS6634173.1"/>
    <property type="molecule type" value="Genomic_DNA"/>
</dbReference>
<reference evidence="2" key="1">
    <citation type="submission" date="2021-02" db="EMBL/GenBank/DDBJ databases">
        <title>Infant gut strain persistence is associated with maternal origin, phylogeny, and functional potential including surface adhesion and iron acquisition.</title>
        <authorList>
            <person name="Lou Y.C."/>
        </authorList>
    </citation>
    <scope>NUCLEOTIDE SEQUENCE</scope>
    <source>
        <strain evidence="2">L1_008_092G1_dasL1_008_092G1_concoct_16</strain>
    </source>
</reference>
<dbReference type="RefSeq" id="WP_303951608.1">
    <property type="nucleotide sequence ID" value="NZ_JAGZXI010000001.1"/>
</dbReference>
<name>A0A943T9C9_9MICC</name>
<sequence length="120" mass="13389">MPEQEHTAVQSETPENKVSGKTEDLAETSVEMPGERPEALVRDETQTGGLNHGLNSLERRILALERRGFKHQGSKEKAIKALGFTPIAYYQMLNVMLDDDRVCEAAPQLVDALRARRDAD</sequence>
<dbReference type="AlphaFoldDB" id="A0A943T9C9"/>
<comment type="caution">
    <text evidence="2">The sequence shown here is derived from an EMBL/GenBank/DDBJ whole genome shotgun (WGS) entry which is preliminary data.</text>
</comment>
<gene>
    <name evidence="2" type="ORF">KH265_00660</name>
</gene>
<feature type="compositionally biased region" description="Basic and acidic residues" evidence="1">
    <location>
        <begin position="33"/>
        <end position="45"/>
    </location>
</feature>
<dbReference type="InterPro" id="IPR021678">
    <property type="entry name" value="DUF3263"/>
</dbReference>
<dbReference type="Proteomes" id="UP000739069">
    <property type="component" value="Unassembled WGS sequence"/>
</dbReference>
<proteinExistence type="predicted"/>
<accession>A0A943T9C9</accession>